<evidence type="ECO:0000313" key="3">
    <source>
        <dbReference type="Proteomes" id="UP000238479"/>
    </source>
</evidence>
<keyword evidence="1" id="KW-0732">Signal</keyword>
<name>A0A2P6PI77_ROSCH</name>
<comment type="caution">
    <text evidence="2">The sequence shown here is derived from an EMBL/GenBank/DDBJ whole genome shotgun (WGS) entry which is preliminary data.</text>
</comment>
<dbReference type="Gramene" id="PRQ21620">
    <property type="protein sequence ID" value="PRQ21620"/>
    <property type="gene ID" value="RchiOBHm_Chr7g0241231"/>
</dbReference>
<dbReference type="EMBL" id="PDCK01000045">
    <property type="protein sequence ID" value="PRQ21620.1"/>
    <property type="molecule type" value="Genomic_DNA"/>
</dbReference>
<proteinExistence type="predicted"/>
<accession>A0A2P6PI77</accession>
<feature type="signal peptide" evidence="1">
    <location>
        <begin position="1"/>
        <end position="18"/>
    </location>
</feature>
<reference evidence="2 3" key="1">
    <citation type="journal article" date="2018" name="Nat. Genet.">
        <title>The Rosa genome provides new insights in the design of modern roses.</title>
        <authorList>
            <person name="Bendahmane M."/>
        </authorList>
    </citation>
    <scope>NUCLEOTIDE SEQUENCE [LARGE SCALE GENOMIC DNA]</scope>
    <source>
        <strain evidence="3">cv. Old Blush</strain>
    </source>
</reference>
<evidence type="ECO:0000313" key="2">
    <source>
        <dbReference type="EMBL" id="PRQ21620.1"/>
    </source>
</evidence>
<sequence length="69" mass="7413">MVIFFLFLSKLFVHQTLSLHVVTVHSSSSSSSSSSSHLSLSLSLSLSCCSHLQSMATTAVLFHLLSLSD</sequence>
<feature type="chain" id="PRO_5015190781" evidence="1">
    <location>
        <begin position="19"/>
        <end position="69"/>
    </location>
</feature>
<gene>
    <name evidence="2" type="ORF">RchiOBHm_Chr7g0241231</name>
</gene>
<evidence type="ECO:0000256" key="1">
    <source>
        <dbReference type="SAM" id="SignalP"/>
    </source>
</evidence>
<dbReference type="AlphaFoldDB" id="A0A2P6PI77"/>
<dbReference type="Proteomes" id="UP000238479">
    <property type="component" value="Chromosome 7"/>
</dbReference>
<keyword evidence="3" id="KW-1185">Reference proteome</keyword>
<organism evidence="2 3">
    <name type="scientific">Rosa chinensis</name>
    <name type="common">China rose</name>
    <dbReference type="NCBI Taxonomy" id="74649"/>
    <lineage>
        <taxon>Eukaryota</taxon>
        <taxon>Viridiplantae</taxon>
        <taxon>Streptophyta</taxon>
        <taxon>Embryophyta</taxon>
        <taxon>Tracheophyta</taxon>
        <taxon>Spermatophyta</taxon>
        <taxon>Magnoliopsida</taxon>
        <taxon>eudicotyledons</taxon>
        <taxon>Gunneridae</taxon>
        <taxon>Pentapetalae</taxon>
        <taxon>rosids</taxon>
        <taxon>fabids</taxon>
        <taxon>Rosales</taxon>
        <taxon>Rosaceae</taxon>
        <taxon>Rosoideae</taxon>
        <taxon>Rosoideae incertae sedis</taxon>
        <taxon>Rosa</taxon>
    </lineage>
</organism>
<protein>
    <submittedName>
        <fullName evidence="2">Uncharacterized protein</fullName>
    </submittedName>
</protein>